<feature type="transmembrane region" description="Helical" evidence="7">
    <location>
        <begin position="265"/>
        <end position="289"/>
    </location>
</feature>
<dbReference type="GO" id="GO:0005886">
    <property type="term" value="C:plasma membrane"/>
    <property type="evidence" value="ECO:0007669"/>
    <property type="project" value="UniProtKB-SubCell"/>
</dbReference>
<feature type="transmembrane region" description="Helical" evidence="7">
    <location>
        <begin position="719"/>
        <end position="745"/>
    </location>
</feature>
<keyword evidence="5 7" id="KW-0472">Membrane</keyword>
<gene>
    <name evidence="9" type="ORF">GII30_01935</name>
</gene>
<protein>
    <submittedName>
        <fullName evidence="9">FtsX-like permease family protein</fullName>
    </submittedName>
</protein>
<feature type="domain" description="ABC3 transporter permease C-terminal" evidence="8">
    <location>
        <begin position="723"/>
        <end position="840"/>
    </location>
</feature>
<keyword evidence="3 7" id="KW-0812">Transmembrane</keyword>
<sequence length="847" mass="87086">MRRVSLRNLAAHKLRLVLTVFSIMLGTSFVAGSMVFTASISNAFGNLFDNVAPGVSAEVTASSDTVGAGVDNSVVDELSSRKSELGIDKLVTDYGATVTVAGGNGKAISTGGAPSIGSAFIPPDRALSPESTKIEAGGRAPHGRGEIAINSSAAEKNGLKVGSKTKVIVGQGSTEPMDVTVVALLDQPGSSSGFVNVQFDEKVARELMTDGTYVGMVDMRAAPGVSPEQLRDRVAAIVDPERYDVRTGDQVRDDAKGQFTDFLNIFQGILLAFAAIGLVVGTFIIYNTFSMIVAQRNKELALLRAVGASRRQISRSVLFEAFVVGIVGGAIGLVIGIGLAALLKLLANSGTGLPEGPLTVTPAAVLAALFVGIVVTMVSAWVPAARAARVAPVEAMRASAAEDSTNLGRRTLVGVGVALVALGLIVGGATGVGVGPAVTVGVGAGLAIIAAVLGGPALSRPFVGGLGRVLGAPFGKVGGLARTNAVRNPRRTAATAFALTLGLLLVTIIGILGASFKGTADEAVDTGIGADFIISDTNQQPLPTSIVDAITGTDGVGSVVAFGLVQAKYDGKFMTGQAAIGTGLGDLMHLQMLDGASPEVPADGLLVTEKFAKDKNWRRGDTVTFSTLGGKEVQVKVAGIFKDTQLIQPWIMGADAYRALVPQSLRMTTFILAGPAPGVTPDALRERLDATTADFLTVQVQDPEEFKGTISTAIDQMLAVLYAMLGLALVIAILGIVNTLALSVVERRREIGTLRAIGMVRAQVRRSIYLESVLIAVFGAVLGVVLGSGIGWAFTKTLAKWGLGDPVLPWSLIGGTVLAAGVVGILAALWPAVRAARTTPLEAIADL</sequence>
<evidence type="ECO:0000256" key="3">
    <source>
        <dbReference type="ARBA" id="ARBA00022692"/>
    </source>
</evidence>
<feature type="transmembrane region" description="Helical" evidence="7">
    <location>
        <begin position="807"/>
        <end position="830"/>
    </location>
</feature>
<evidence type="ECO:0000256" key="1">
    <source>
        <dbReference type="ARBA" id="ARBA00004651"/>
    </source>
</evidence>
<feature type="domain" description="ABC3 transporter permease C-terminal" evidence="8">
    <location>
        <begin position="272"/>
        <end position="390"/>
    </location>
</feature>
<keyword evidence="2" id="KW-1003">Cell membrane</keyword>
<organism evidence="9">
    <name type="scientific">Gordonia amarae</name>
    <dbReference type="NCBI Taxonomy" id="36821"/>
    <lineage>
        <taxon>Bacteria</taxon>
        <taxon>Bacillati</taxon>
        <taxon>Actinomycetota</taxon>
        <taxon>Actinomycetes</taxon>
        <taxon>Mycobacteriales</taxon>
        <taxon>Gordoniaceae</taxon>
        <taxon>Gordonia</taxon>
    </lineage>
</organism>
<name>A0A857L7Q6_9ACTN</name>
<dbReference type="PANTHER" id="PTHR30572:SF4">
    <property type="entry name" value="ABC TRANSPORTER PERMEASE YTRF"/>
    <property type="match status" value="1"/>
</dbReference>
<dbReference type="AlphaFoldDB" id="A0A857L7Q6"/>
<comment type="similarity">
    <text evidence="6">Belongs to the ABC-4 integral membrane protein family.</text>
</comment>
<feature type="transmembrane region" description="Helical" evidence="7">
    <location>
        <begin position="768"/>
        <end position="795"/>
    </location>
</feature>
<feature type="transmembrane region" description="Helical" evidence="7">
    <location>
        <begin position="317"/>
        <end position="343"/>
    </location>
</feature>
<evidence type="ECO:0000256" key="7">
    <source>
        <dbReference type="SAM" id="Phobius"/>
    </source>
</evidence>
<dbReference type="PANTHER" id="PTHR30572">
    <property type="entry name" value="MEMBRANE COMPONENT OF TRANSPORTER-RELATED"/>
    <property type="match status" value="1"/>
</dbReference>
<dbReference type="InterPro" id="IPR003838">
    <property type="entry name" value="ABC3_permease_C"/>
</dbReference>
<accession>A0A857L7Q6</accession>
<feature type="transmembrane region" description="Helical" evidence="7">
    <location>
        <begin position="412"/>
        <end position="432"/>
    </location>
</feature>
<reference evidence="9" key="1">
    <citation type="journal article" date="2021" name="Nat. Microbiol.">
        <title>Cocultivation of an ultrasmall environmental parasitic bacterium with lytic ability against bacteria associated with wastewater foams.</title>
        <authorList>
            <person name="Batinovic S."/>
            <person name="Rose J.J.A."/>
            <person name="Ratcliffe J."/>
            <person name="Seviour R.J."/>
            <person name="Petrovski S."/>
        </authorList>
    </citation>
    <scope>NUCLEOTIDE SEQUENCE</scope>
    <source>
        <strain evidence="9">CON44</strain>
    </source>
</reference>
<dbReference type="GO" id="GO:0022857">
    <property type="term" value="F:transmembrane transporter activity"/>
    <property type="evidence" value="ECO:0007669"/>
    <property type="project" value="TreeGrafter"/>
</dbReference>
<dbReference type="InterPro" id="IPR050250">
    <property type="entry name" value="Macrolide_Exporter_MacB"/>
</dbReference>
<dbReference type="Pfam" id="PF02687">
    <property type="entry name" value="FtsX"/>
    <property type="match status" value="2"/>
</dbReference>
<evidence type="ECO:0000256" key="2">
    <source>
        <dbReference type="ARBA" id="ARBA00022475"/>
    </source>
</evidence>
<dbReference type="EMBL" id="CP045810">
    <property type="protein sequence ID" value="QHN41735.1"/>
    <property type="molecule type" value="Genomic_DNA"/>
</dbReference>
<feature type="transmembrane region" description="Helical" evidence="7">
    <location>
        <begin position="363"/>
        <end position="382"/>
    </location>
</feature>
<feature type="transmembrane region" description="Helical" evidence="7">
    <location>
        <begin position="496"/>
        <end position="516"/>
    </location>
</feature>
<proteinExistence type="inferred from homology"/>
<evidence type="ECO:0000313" key="9">
    <source>
        <dbReference type="EMBL" id="QHN41735.1"/>
    </source>
</evidence>
<feature type="transmembrane region" description="Helical" evidence="7">
    <location>
        <begin position="438"/>
        <end position="458"/>
    </location>
</feature>
<evidence type="ECO:0000256" key="5">
    <source>
        <dbReference type="ARBA" id="ARBA00023136"/>
    </source>
</evidence>
<evidence type="ECO:0000256" key="6">
    <source>
        <dbReference type="ARBA" id="ARBA00038076"/>
    </source>
</evidence>
<evidence type="ECO:0000259" key="8">
    <source>
        <dbReference type="Pfam" id="PF02687"/>
    </source>
</evidence>
<keyword evidence="4 7" id="KW-1133">Transmembrane helix</keyword>
<evidence type="ECO:0000256" key="4">
    <source>
        <dbReference type="ARBA" id="ARBA00022989"/>
    </source>
</evidence>
<comment type="subcellular location">
    <subcellularLocation>
        <location evidence="1">Cell membrane</location>
        <topology evidence="1">Multi-pass membrane protein</topology>
    </subcellularLocation>
</comment>